<feature type="transmembrane region" description="Helical" evidence="1">
    <location>
        <begin position="66"/>
        <end position="86"/>
    </location>
</feature>
<evidence type="ECO:0008006" key="4">
    <source>
        <dbReference type="Google" id="ProtNLM"/>
    </source>
</evidence>
<keyword evidence="1" id="KW-0472">Membrane</keyword>
<feature type="transmembrane region" description="Helical" evidence="1">
    <location>
        <begin position="98"/>
        <end position="118"/>
    </location>
</feature>
<keyword evidence="1" id="KW-1133">Transmembrane helix</keyword>
<dbReference type="OrthoDB" id="8082651at2"/>
<reference evidence="2 3" key="1">
    <citation type="submission" date="2018-11" db="EMBL/GenBank/DDBJ databases">
        <title>Saccharopolyspora rhizosphaerae sp. nov., an actinomycete isolated from rhizosphere soil in Thailand.</title>
        <authorList>
            <person name="Intra B."/>
            <person name="Euanorasetr J."/>
            <person name="Take A."/>
            <person name="Inahashi Y."/>
            <person name="Mori M."/>
            <person name="Panbangred W."/>
            <person name="Matsumoto A."/>
        </authorList>
    </citation>
    <scope>NUCLEOTIDE SEQUENCE [LARGE SCALE GENOMIC DNA]</scope>
    <source>
        <strain evidence="2 3">H219</strain>
    </source>
</reference>
<evidence type="ECO:0000313" key="3">
    <source>
        <dbReference type="Proteomes" id="UP000274515"/>
    </source>
</evidence>
<feature type="transmembrane region" description="Helical" evidence="1">
    <location>
        <begin position="21"/>
        <end position="46"/>
    </location>
</feature>
<proteinExistence type="predicted"/>
<evidence type="ECO:0000256" key="1">
    <source>
        <dbReference type="SAM" id="Phobius"/>
    </source>
</evidence>
<dbReference type="RefSeq" id="WP_125091231.1">
    <property type="nucleotide sequence ID" value="NZ_RSAA01000015.1"/>
</dbReference>
<keyword evidence="1" id="KW-0812">Transmembrane</keyword>
<feature type="transmembrane region" description="Helical" evidence="1">
    <location>
        <begin position="138"/>
        <end position="159"/>
    </location>
</feature>
<dbReference type="EMBL" id="RSAA01000015">
    <property type="protein sequence ID" value="RRO15433.1"/>
    <property type="molecule type" value="Genomic_DNA"/>
</dbReference>
<evidence type="ECO:0000313" key="2">
    <source>
        <dbReference type="EMBL" id="RRO15433.1"/>
    </source>
</evidence>
<dbReference type="AlphaFoldDB" id="A0A426JQF4"/>
<comment type="caution">
    <text evidence="2">The sequence shown here is derived from an EMBL/GenBank/DDBJ whole genome shotgun (WGS) entry which is preliminary data.</text>
</comment>
<sequence>MTATQQTQQTRTFRLPARARRAVLLLHVVAGVGWFGIAAVTFVLTLAMLTRSDSAVVRAGYEFHELLIASLARPASLITLGTGLVLSTGTKWGIAQHYWPLVKLVLTVATIAITASLAPGWIATAARLSSGSVDSAQVNLVGMAAFHLLTVGAATWLSIYKPGGRTRWAARTRSPSVQGRR</sequence>
<name>A0A426JQF4_9PSEU</name>
<protein>
    <recommendedName>
        <fullName evidence="4">DUF2269 domain-containing protein</fullName>
    </recommendedName>
</protein>
<dbReference type="Proteomes" id="UP000274515">
    <property type="component" value="Unassembled WGS sequence"/>
</dbReference>
<keyword evidence="3" id="KW-1185">Reference proteome</keyword>
<accession>A0A426JQF4</accession>
<gene>
    <name evidence="2" type="ORF">EIL87_15320</name>
</gene>
<organism evidence="2 3">
    <name type="scientific">Saccharopolyspora rhizosphaerae</name>
    <dbReference type="NCBI Taxonomy" id="2492662"/>
    <lineage>
        <taxon>Bacteria</taxon>
        <taxon>Bacillati</taxon>
        <taxon>Actinomycetota</taxon>
        <taxon>Actinomycetes</taxon>
        <taxon>Pseudonocardiales</taxon>
        <taxon>Pseudonocardiaceae</taxon>
        <taxon>Saccharopolyspora</taxon>
    </lineage>
</organism>